<organism evidence="1 2">
    <name type="scientific">Armillaria ostoyae</name>
    <name type="common">Armillaria root rot fungus</name>
    <dbReference type="NCBI Taxonomy" id="47428"/>
    <lineage>
        <taxon>Eukaryota</taxon>
        <taxon>Fungi</taxon>
        <taxon>Dikarya</taxon>
        <taxon>Basidiomycota</taxon>
        <taxon>Agaricomycotina</taxon>
        <taxon>Agaricomycetes</taxon>
        <taxon>Agaricomycetidae</taxon>
        <taxon>Agaricales</taxon>
        <taxon>Marasmiineae</taxon>
        <taxon>Physalacriaceae</taxon>
        <taxon>Armillaria</taxon>
    </lineage>
</organism>
<dbReference type="AlphaFoldDB" id="A0A284RZN4"/>
<dbReference type="EMBL" id="FUEG01000023">
    <property type="protein sequence ID" value="SJL14211.1"/>
    <property type="molecule type" value="Genomic_DNA"/>
</dbReference>
<sequence length="75" mass="8229">MPPPPLPVEEQLSTAIEELPPPVGPMDIDEPPSPPQAYYPMTGAKLKARARLLLLATSSQEELEEEVPHSAGYYF</sequence>
<accession>A0A284RZN4</accession>
<evidence type="ECO:0000313" key="1">
    <source>
        <dbReference type="EMBL" id="SJL14211.1"/>
    </source>
</evidence>
<reference evidence="2" key="1">
    <citation type="journal article" date="2017" name="Nat. Ecol. Evol.">
        <title>Genome expansion and lineage-specific genetic innovations in the forest pathogenic fungi Armillaria.</title>
        <authorList>
            <person name="Sipos G."/>
            <person name="Prasanna A.N."/>
            <person name="Walter M.C."/>
            <person name="O'Connor E."/>
            <person name="Balint B."/>
            <person name="Krizsan K."/>
            <person name="Kiss B."/>
            <person name="Hess J."/>
            <person name="Varga T."/>
            <person name="Slot J."/>
            <person name="Riley R."/>
            <person name="Boka B."/>
            <person name="Rigling D."/>
            <person name="Barry K."/>
            <person name="Lee J."/>
            <person name="Mihaltcheva S."/>
            <person name="LaButti K."/>
            <person name="Lipzen A."/>
            <person name="Waldron R."/>
            <person name="Moloney N.M."/>
            <person name="Sperisen C."/>
            <person name="Kredics L."/>
            <person name="Vagvoelgyi C."/>
            <person name="Patrignani A."/>
            <person name="Fitzpatrick D."/>
            <person name="Nagy I."/>
            <person name="Doyle S."/>
            <person name="Anderson J.B."/>
            <person name="Grigoriev I.V."/>
            <person name="Gueldener U."/>
            <person name="Muensterkoetter M."/>
            <person name="Nagy L.G."/>
        </authorList>
    </citation>
    <scope>NUCLEOTIDE SEQUENCE [LARGE SCALE GENOMIC DNA]</scope>
    <source>
        <strain evidence="2">C18/9</strain>
    </source>
</reference>
<gene>
    <name evidence="1" type="ORF">ARMOST_17666</name>
</gene>
<evidence type="ECO:0000313" key="2">
    <source>
        <dbReference type="Proteomes" id="UP000219338"/>
    </source>
</evidence>
<proteinExistence type="predicted"/>
<dbReference type="Proteomes" id="UP000219338">
    <property type="component" value="Unassembled WGS sequence"/>
</dbReference>
<protein>
    <submittedName>
        <fullName evidence="1">Uncharacterized protein</fullName>
    </submittedName>
</protein>
<keyword evidence="2" id="KW-1185">Reference proteome</keyword>
<name>A0A284RZN4_ARMOS</name>